<reference evidence="6 7" key="1">
    <citation type="journal article" date="2013" name="Curr. Biol.">
        <title>The Genome of the Foraminiferan Reticulomyxa filosa.</title>
        <authorList>
            <person name="Glockner G."/>
            <person name="Hulsmann N."/>
            <person name="Schleicher M."/>
            <person name="Noegel A.A."/>
            <person name="Eichinger L."/>
            <person name="Gallinger C."/>
            <person name="Pawlowski J."/>
            <person name="Sierra R."/>
            <person name="Euteneuer U."/>
            <person name="Pillet L."/>
            <person name="Moustafa A."/>
            <person name="Platzer M."/>
            <person name="Groth M."/>
            <person name="Szafranski K."/>
            <person name="Schliwa M."/>
        </authorList>
    </citation>
    <scope>NUCLEOTIDE SEQUENCE [LARGE SCALE GENOMIC DNA]</scope>
</reference>
<dbReference type="InterPro" id="IPR019775">
    <property type="entry name" value="WD40_repeat_CS"/>
</dbReference>
<evidence type="ECO:0000256" key="1">
    <source>
        <dbReference type="ARBA" id="ARBA00009768"/>
    </source>
</evidence>
<dbReference type="PROSITE" id="PS50082">
    <property type="entry name" value="WD_REPEATS_2"/>
    <property type="match status" value="2"/>
</dbReference>
<evidence type="ECO:0000256" key="2">
    <source>
        <dbReference type="ARBA" id="ARBA00022574"/>
    </source>
</evidence>
<dbReference type="AlphaFoldDB" id="X6NV71"/>
<proteinExistence type="inferred from homology"/>
<dbReference type="InterPro" id="IPR001632">
    <property type="entry name" value="WD40_G-protein_beta-like"/>
</dbReference>
<dbReference type="PRINTS" id="PR00319">
    <property type="entry name" value="GPROTEINB"/>
</dbReference>
<protein>
    <submittedName>
        <fullName evidence="6">Guanine nucleotide-binding protein beta subunit</fullName>
    </submittedName>
</protein>
<dbReference type="SUPFAM" id="SSF50978">
    <property type="entry name" value="WD40 repeat-like"/>
    <property type="match status" value="1"/>
</dbReference>
<evidence type="ECO:0000313" key="7">
    <source>
        <dbReference type="Proteomes" id="UP000023152"/>
    </source>
</evidence>
<dbReference type="InterPro" id="IPR001680">
    <property type="entry name" value="WD40_rpt"/>
</dbReference>
<feature type="repeat" description="WD" evidence="5">
    <location>
        <begin position="2"/>
        <end position="43"/>
    </location>
</feature>
<dbReference type="PANTHER" id="PTHR19850">
    <property type="entry name" value="GUANINE NUCLEOTIDE-BINDING PROTEIN BETA G PROTEIN BETA"/>
    <property type="match status" value="1"/>
</dbReference>
<keyword evidence="4" id="KW-0807">Transducer</keyword>
<keyword evidence="3" id="KW-0677">Repeat</keyword>
<accession>X6NV71</accession>
<dbReference type="InterPro" id="IPR036322">
    <property type="entry name" value="WD40_repeat_dom_sf"/>
</dbReference>
<evidence type="ECO:0000256" key="5">
    <source>
        <dbReference type="PROSITE-ProRule" id="PRU00221"/>
    </source>
</evidence>
<dbReference type="Proteomes" id="UP000023152">
    <property type="component" value="Unassembled WGS sequence"/>
</dbReference>
<sequence length="152" mass="17132">MLKGHFGKIYGLAWSNDGTHLVSASQDGKIILWNSRTTNKRLAISLHTGWVMALDYAPSGHYIASGGLDNVCSVFHITDESVGWDTRTPSVELRQHEAYVSDNRFINDNKILTTSGDSTIILWDLNSKHPLEIFKDHTGTFFFFYITRIQIG</sequence>
<organism evidence="6 7">
    <name type="scientific">Reticulomyxa filosa</name>
    <dbReference type="NCBI Taxonomy" id="46433"/>
    <lineage>
        <taxon>Eukaryota</taxon>
        <taxon>Sar</taxon>
        <taxon>Rhizaria</taxon>
        <taxon>Retaria</taxon>
        <taxon>Foraminifera</taxon>
        <taxon>Monothalamids</taxon>
        <taxon>Reticulomyxidae</taxon>
        <taxon>Reticulomyxa</taxon>
    </lineage>
</organism>
<dbReference type="PROSITE" id="PS50294">
    <property type="entry name" value="WD_REPEATS_REGION"/>
    <property type="match status" value="1"/>
</dbReference>
<evidence type="ECO:0000256" key="3">
    <source>
        <dbReference type="ARBA" id="ARBA00022737"/>
    </source>
</evidence>
<dbReference type="InterPro" id="IPR015943">
    <property type="entry name" value="WD40/YVTN_repeat-like_dom_sf"/>
</dbReference>
<gene>
    <name evidence="6" type="ORF">RFI_07945</name>
</gene>
<dbReference type="Gene3D" id="2.130.10.10">
    <property type="entry name" value="YVTN repeat-like/Quinoprotein amine dehydrogenase"/>
    <property type="match status" value="1"/>
</dbReference>
<name>X6NV71_RETFI</name>
<dbReference type="Pfam" id="PF00400">
    <property type="entry name" value="WD40"/>
    <property type="match status" value="3"/>
</dbReference>
<dbReference type="InterPro" id="IPR016346">
    <property type="entry name" value="G-protein_beta_1-5"/>
</dbReference>
<feature type="repeat" description="WD" evidence="5">
    <location>
        <begin position="93"/>
        <end position="133"/>
    </location>
</feature>
<comment type="caution">
    <text evidence="6">The sequence shown here is derived from an EMBL/GenBank/DDBJ whole genome shotgun (WGS) entry which is preliminary data.</text>
</comment>
<keyword evidence="2 5" id="KW-0853">WD repeat</keyword>
<dbReference type="PROSITE" id="PS00678">
    <property type="entry name" value="WD_REPEATS_1"/>
    <property type="match status" value="2"/>
</dbReference>
<keyword evidence="7" id="KW-1185">Reference proteome</keyword>
<dbReference type="OrthoDB" id="10255630at2759"/>
<dbReference type="EMBL" id="ASPP01006200">
    <property type="protein sequence ID" value="ETO29182.1"/>
    <property type="molecule type" value="Genomic_DNA"/>
</dbReference>
<evidence type="ECO:0000256" key="4">
    <source>
        <dbReference type="ARBA" id="ARBA00023224"/>
    </source>
</evidence>
<dbReference type="GO" id="GO:0007165">
    <property type="term" value="P:signal transduction"/>
    <property type="evidence" value="ECO:0007669"/>
    <property type="project" value="UniProtKB-KW"/>
</dbReference>
<dbReference type="SMART" id="SM00320">
    <property type="entry name" value="WD40"/>
    <property type="match status" value="3"/>
</dbReference>
<evidence type="ECO:0000313" key="6">
    <source>
        <dbReference type="EMBL" id="ETO29182.1"/>
    </source>
</evidence>
<comment type="similarity">
    <text evidence="1">Belongs to the WD repeat G protein beta family.</text>
</comment>